<dbReference type="Proteomes" id="UP001158576">
    <property type="component" value="Chromosome 1"/>
</dbReference>
<dbReference type="EMBL" id="OU015566">
    <property type="protein sequence ID" value="CAG5102333.1"/>
    <property type="molecule type" value="Genomic_DNA"/>
</dbReference>
<evidence type="ECO:0000313" key="3">
    <source>
        <dbReference type="Proteomes" id="UP001158576"/>
    </source>
</evidence>
<proteinExistence type="predicted"/>
<keyword evidence="3" id="KW-1185">Reference proteome</keyword>
<organism evidence="2 3">
    <name type="scientific">Oikopleura dioica</name>
    <name type="common">Tunicate</name>
    <dbReference type="NCBI Taxonomy" id="34765"/>
    <lineage>
        <taxon>Eukaryota</taxon>
        <taxon>Metazoa</taxon>
        <taxon>Chordata</taxon>
        <taxon>Tunicata</taxon>
        <taxon>Appendicularia</taxon>
        <taxon>Copelata</taxon>
        <taxon>Oikopleuridae</taxon>
        <taxon>Oikopleura</taxon>
    </lineage>
</organism>
<evidence type="ECO:0000313" key="2">
    <source>
        <dbReference type="EMBL" id="CAG5102333.1"/>
    </source>
</evidence>
<keyword evidence="1" id="KW-0732">Signal</keyword>
<feature type="chain" id="PRO_5045469463" evidence="1">
    <location>
        <begin position="20"/>
        <end position="71"/>
    </location>
</feature>
<evidence type="ECO:0000256" key="1">
    <source>
        <dbReference type="SAM" id="SignalP"/>
    </source>
</evidence>
<gene>
    <name evidence="2" type="ORF">OKIOD_LOCUS9016</name>
</gene>
<sequence>MRFFKNMIVLSSSLVFAQTGVDLYSCLRAANFDLELSNECFDNAYNRASPKDFRQTRLPLSVLFSSRILRY</sequence>
<accession>A0ABN7SKZ3</accession>
<name>A0ABN7SKZ3_OIKDI</name>
<feature type="signal peptide" evidence="1">
    <location>
        <begin position="1"/>
        <end position="19"/>
    </location>
</feature>
<protein>
    <submittedName>
        <fullName evidence="2">Oidioi.mRNA.OKI2018_I69.chr1.g251.t1.cds</fullName>
    </submittedName>
</protein>
<reference evidence="2 3" key="1">
    <citation type="submission" date="2021-04" db="EMBL/GenBank/DDBJ databases">
        <authorList>
            <person name="Bliznina A."/>
        </authorList>
    </citation>
    <scope>NUCLEOTIDE SEQUENCE [LARGE SCALE GENOMIC DNA]</scope>
</reference>